<sequence length="2446" mass="267578">LQASAFACRLRQSLLGRLPGLSNARRLLSAPPSGMPPDDEKPMFPGSRSSFTTQLDFIHPENFEGIPVYRLVNRRGDLVDGAPEPTLAGNKDLCLQVYETMLQLNIMDKILYDSQRQGRISFYMTSFGEEGIVANAAALNPNDLVFCQYRESGVLMQRGMELERFMDQCYSNDSDINRGRQMPVHYGSKDHSFVTVSSPLATQMPQASGAAYAFKRMQNGLCVVCYFGDGSASEGDAHAALNFAATLDCPVMFVCRNNGYAISTPTSDQYRGDGIAIRGPAFGIPTVRVDGNDVFALYEVTQQARQLCLTEMRPTLIEMMTYRLGHHSTSDDSSAYRSVDELSFWDREDNPIIRMRKFLTKRGWWSDEQETATKQAIRKRVLQKFAQAEKRLKPNPMEMFSDVWARMPPRLRQQMEDTRRHLEAETSHYPELSLPMLISATVAVRMFEAKLVQGEYLKKVIEALRELVNEATWDCSENGISLQAMDSSHVSLVSMLLKSEGFETYRCDRNVSLGMNVQSCSKILKCASNSDAITLKASDTGDSLTFRFESMPNQEKVSEYEMKLMDLDAEHLGIPETDYKAVIRMPSAELLRVCRDLTQIGDSVTVTVTKDGVVFSASGDLGSGNIKLAQTGNADKPEEEAVSMTYSLRYFNIFSKAAPLSPQVAISLTDNVPALIEYNIADLGYIRYYLAPKMEDEADKMFEAKLVQGEYLKKVIEALRELVNEATWDCSENGISLQAMDSSHVSLVSMLLKSEGFETYRCDRNVSLGMNVQSCSKILKCASNSDAITLKASDTGDSLTFRFESMPNQEKVSEYEMKLMDLDAEHLGIPETDYKAVIRMPSAELLRVCRDLTQIGDSVTVTVTKDGVVFSASGDLGSGNIKLAQTGNADKPEEEVSVELTEAVSMTYSLRYFNIFSKAAPLSPQVAISLTDNVPALIEYNIADLGYIRYYLAPKMEDEADNGQQMSGPSGEFPLPAVAERMNNPRNPVVFFDITVGGQEIGRMQFELFADVVPKTAEIFANFVPASFAKTACRYKGSAFHRVIKGFMAQGGDFINGDGTGVCSIYGGPFGDENFSCTHSCAGMLSMANSGPHSNGCQFFITCDSCDFLDKKHVVFGQLVDGQLVLRKIENVPIGANNKPKVPVLISQCGEICLIAAFKFFKITMANQSAEAPILLMIVSRFTSPSDFCCYLPDKIADVSQQLQTALYVGELSPFTQTFPPAGQLVVFCRNSQYYRAEVTNTLDSGLVQLTLLDTGEIVPSVRMRSMYNLPHRFALDRLPACQLRLSLRGVTPLALKLTDLATLRLENVPVPDQPDCWTPYSVDVCREAIKQSDQRILVANPQLHGTDGRWQVDAWLPGSQPKSLAQLLIEKNCAVSSTTCRSSIAFDDPAAAATATATSAQLDGSSNPNSPGGKNSPISGDASQTQPSPLKVAAAERKEIVLSSGQRVLVPEKVSRAAGASSRSPSSSVHSGSAISGGGDPGDVSRPKRDKNNASGDLGSFARQKNGSSGGSDGGSSSKPGGKTAATSNRSKGNGAGAKSPVVAAAAAAGGKGGFRDASDLLRQLRAAAAAETASASSTAPASTCAPDSASATKAAAKPINAVSDSSATVKAKPSVPVNQQSPSVRLLTSSSLDTYETFFGRDYTSAMDVRMLDYSVLILSNLNPPLEPAITFSDTNLSTEYASALSLHGFRNLKPGQTYLASAVKRGTNALLISGEGKGKSAACLMTALTLVEQPLRNLPSRTHPTCIWVCKNWITAKDTYNFAKKLVSSTHLKVAPLLDDGCIADAEIAIAATGCQLLVAAIKPLVRLLSSELASPMRNICYLLLDDLDVMLRDSKDGLKELLLAHRAALFDRRGDGKDLLPRQVIATATRWTPELDDFLRCDLSPMRSAVEIFESRTQAAIRCGVMHLVQPPNSLIDTLSNLEAGLRVAICVEEETAARALYHQLHRDLATKVYPQLIHSELDADGTKLLINAWKQMRTNCVKVLIIPDCLIMQHRLDDADALVMLDLPVGPCFTSRFCLLGAAMRRFDPDDNSGRQRPPRCFYTWSDELEFVSKPVAKRLKHFYDFLSSCVAYSSKSVPGGEDLRQLLELPDDASGAAAVDELDRSLCRTLLSFGRCGRLKCSDLRHRIVQKRDAPPRRLPVSGSTIRFKVLQVFSGNWVTIHLLGESYLLNQMSLAMHFANERNTRIGKSGEPKVGEVCAAYLEGSGYHRVKIREVQEPTSSTDTRRVTLDLVDSGRTVLRYPAGDLLALPESLSLHAVPPMSINAVILNLAPGCSAGSKNREFDWDLYSLEYLKTLTDGVELTARVAFAIGEWLLLADVEHYEPLPASGLETGFSLMQRMIESGGASFNPEHERNLLRLCQGQLDVKGPPPDSRWISRYFSYDASSASLPVAQLTEGDLVMIVGSPIRPDKFHACRDADWDNLNAMMHYYTGLSRANQR</sequence>
<dbReference type="PROSITE" id="PS00170">
    <property type="entry name" value="CSA_PPIASE_1"/>
    <property type="match status" value="1"/>
</dbReference>
<dbReference type="Pfam" id="PF00270">
    <property type="entry name" value="DEAD"/>
    <property type="match status" value="1"/>
</dbReference>
<comment type="subcellular location">
    <subcellularLocation>
        <location evidence="4">Mitochondrion matrix</location>
    </subcellularLocation>
    <subcellularLocation>
        <location evidence="3 22">Nucleus</location>
    </subcellularLocation>
</comment>
<dbReference type="Pfam" id="PF00160">
    <property type="entry name" value="Pro_isomerase"/>
    <property type="match status" value="1"/>
</dbReference>
<dbReference type="GO" id="GO:0007283">
    <property type="term" value="P:spermatogenesis"/>
    <property type="evidence" value="ECO:0007669"/>
    <property type="project" value="UniProtKB-KW"/>
</dbReference>
<evidence type="ECO:0000256" key="7">
    <source>
        <dbReference type="ARBA" id="ARBA00022473"/>
    </source>
</evidence>
<comment type="similarity">
    <text evidence="6 23">Belongs to the PCNA family.</text>
</comment>
<evidence type="ECO:0000256" key="17">
    <source>
        <dbReference type="ARBA" id="ARBA00023128"/>
    </source>
</evidence>
<keyword evidence="8 23" id="KW-0235">DNA replication</keyword>
<dbReference type="Gene3D" id="2.40.100.10">
    <property type="entry name" value="Cyclophilin-like"/>
    <property type="match status" value="1"/>
</dbReference>
<evidence type="ECO:0000256" key="11">
    <source>
        <dbReference type="ARBA" id="ARBA00022871"/>
    </source>
</evidence>
<evidence type="ECO:0000256" key="15">
    <source>
        <dbReference type="ARBA" id="ARBA00023110"/>
    </source>
</evidence>
<comment type="catalytic activity">
    <reaction evidence="1">
        <text>[protein]-peptidylproline (omega=180) = [protein]-peptidylproline (omega=0)</text>
        <dbReference type="Rhea" id="RHEA:16237"/>
        <dbReference type="Rhea" id="RHEA-COMP:10747"/>
        <dbReference type="Rhea" id="RHEA-COMP:10748"/>
        <dbReference type="ChEBI" id="CHEBI:83833"/>
        <dbReference type="ChEBI" id="CHEBI:83834"/>
        <dbReference type="EC" id="5.2.1.8"/>
    </reaction>
</comment>
<dbReference type="InterPro" id="IPR022649">
    <property type="entry name" value="Pr_cel_nuc_antig_C"/>
</dbReference>
<evidence type="ECO:0000259" key="25">
    <source>
        <dbReference type="PROSITE" id="PS50072"/>
    </source>
</evidence>
<feature type="region of interest" description="Disordered" evidence="24">
    <location>
        <begin position="1398"/>
        <end position="1433"/>
    </location>
</feature>
<keyword evidence="17" id="KW-0496">Mitochondrion</keyword>
<comment type="similarity">
    <text evidence="5">Belongs to the BCKDHA family.</text>
</comment>
<dbReference type="GO" id="GO:0006298">
    <property type="term" value="P:mismatch repair"/>
    <property type="evidence" value="ECO:0007669"/>
    <property type="project" value="TreeGrafter"/>
</dbReference>
<dbReference type="PANTHER" id="PTHR11352">
    <property type="entry name" value="PROLIFERATING CELL NUCLEAR ANTIGEN"/>
    <property type="match status" value="1"/>
</dbReference>
<dbReference type="SUPFAM" id="SSF52518">
    <property type="entry name" value="Thiamin diphosphate-binding fold (THDP-binding)"/>
    <property type="match status" value="1"/>
</dbReference>
<dbReference type="GO" id="GO:0003677">
    <property type="term" value="F:DNA binding"/>
    <property type="evidence" value="ECO:0007669"/>
    <property type="project" value="UniProtKB-KW"/>
</dbReference>
<comment type="cofactor">
    <cofactor evidence="2">
        <name>thiamine diphosphate</name>
        <dbReference type="ChEBI" id="CHEBI:58937"/>
    </cofactor>
</comment>
<dbReference type="GO" id="GO:0046872">
    <property type="term" value="F:metal ion binding"/>
    <property type="evidence" value="ECO:0007669"/>
    <property type="project" value="UniProtKB-KW"/>
</dbReference>
<dbReference type="SUPFAM" id="SSF50891">
    <property type="entry name" value="Cyclophilin-like"/>
    <property type="match status" value="1"/>
</dbReference>
<dbReference type="GO" id="GO:0030154">
    <property type="term" value="P:cell differentiation"/>
    <property type="evidence" value="ECO:0007669"/>
    <property type="project" value="UniProtKB-KW"/>
</dbReference>
<evidence type="ECO:0000256" key="21">
    <source>
        <dbReference type="ARBA" id="ARBA00023254"/>
    </source>
</evidence>
<protein>
    <recommendedName>
        <fullName evidence="22">DNA sliding clamp PCNA</fullName>
    </recommendedName>
</protein>
<dbReference type="Gene3D" id="3.40.50.300">
    <property type="entry name" value="P-loop containing nucleotide triphosphate hydrolases"/>
    <property type="match status" value="1"/>
</dbReference>
<dbReference type="GO" id="GO:0006272">
    <property type="term" value="P:leading strand elongation"/>
    <property type="evidence" value="ECO:0007669"/>
    <property type="project" value="TreeGrafter"/>
</dbReference>
<keyword evidence="19" id="KW-0413">Isomerase</keyword>
<keyword evidence="12" id="KW-0809">Transit peptide</keyword>
<feature type="domain" description="PPIase cyclophilin-type" evidence="25">
    <location>
        <begin position="991"/>
        <end position="1151"/>
    </location>
</feature>
<dbReference type="Proteomes" id="UP000095280">
    <property type="component" value="Unplaced"/>
</dbReference>
<dbReference type="SUPFAM" id="SSF63748">
    <property type="entry name" value="Tudor/PWWP/MBT"/>
    <property type="match status" value="1"/>
</dbReference>
<feature type="compositionally biased region" description="Low complexity" evidence="24">
    <location>
        <begin position="1457"/>
        <end position="1475"/>
    </location>
</feature>
<evidence type="ECO:0000256" key="23">
    <source>
        <dbReference type="RuleBase" id="RU003671"/>
    </source>
</evidence>
<keyword evidence="15" id="KW-0697">Rotamase</keyword>
<dbReference type="SUPFAM" id="SSF52540">
    <property type="entry name" value="P-loop containing nucleoside triphosphate hydrolases"/>
    <property type="match status" value="1"/>
</dbReference>
<dbReference type="Gene3D" id="3.70.10.10">
    <property type="match status" value="2"/>
</dbReference>
<keyword evidence="20 22" id="KW-0539">Nucleus</keyword>
<feature type="region of interest" description="Disordered" evidence="24">
    <location>
        <begin position="1605"/>
        <end position="1624"/>
    </location>
</feature>
<evidence type="ECO:0000256" key="20">
    <source>
        <dbReference type="ARBA" id="ARBA00023242"/>
    </source>
</evidence>
<dbReference type="GO" id="GO:0051321">
    <property type="term" value="P:meiotic cell cycle"/>
    <property type="evidence" value="ECO:0007669"/>
    <property type="project" value="UniProtKB-KW"/>
</dbReference>
<dbReference type="Pfam" id="PF02747">
    <property type="entry name" value="PCNA_C"/>
    <property type="match status" value="2"/>
</dbReference>
<evidence type="ECO:0000256" key="8">
    <source>
        <dbReference type="ARBA" id="ARBA00022705"/>
    </source>
</evidence>
<feature type="compositionally biased region" description="Low complexity" evidence="24">
    <location>
        <begin position="1398"/>
        <end position="1421"/>
    </location>
</feature>
<dbReference type="NCBIfam" id="TIGR00590">
    <property type="entry name" value="pcna"/>
    <property type="match status" value="2"/>
</dbReference>
<dbReference type="GO" id="GO:0030337">
    <property type="term" value="F:DNA polymerase processivity factor activity"/>
    <property type="evidence" value="ECO:0007669"/>
    <property type="project" value="InterPro"/>
</dbReference>
<keyword evidence="13" id="KW-0630">Potassium</keyword>
<dbReference type="InterPro" id="IPR022659">
    <property type="entry name" value="Pr_cel_nuc_antig_CS"/>
</dbReference>
<evidence type="ECO:0000256" key="2">
    <source>
        <dbReference type="ARBA" id="ARBA00001964"/>
    </source>
</evidence>
<dbReference type="Pfam" id="PF00705">
    <property type="entry name" value="PCNA_N"/>
    <property type="match status" value="2"/>
</dbReference>
<dbReference type="InterPro" id="IPR022648">
    <property type="entry name" value="Pr_cel_nuc_antig_N"/>
</dbReference>
<feature type="region of interest" description="Disordered" evidence="24">
    <location>
        <begin position="1455"/>
        <end position="1540"/>
    </location>
</feature>
<evidence type="ECO:0000256" key="4">
    <source>
        <dbReference type="ARBA" id="ARBA00004305"/>
    </source>
</evidence>
<dbReference type="Gene3D" id="3.40.50.970">
    <property type="match status" value="1"/>
</dbReference>
<dbReference type="InterPro" id="IPR046938">
    <property type="entry name" value="DNA_clamp_sf"/>
</dbReference>
<keyword evidence="9" id="KW-0479">Metal-binding</keyword>
<dbReference type="Pfam" id="PF00676">
    <property type="entry name" value="E1_dh"/>
    <property type="match status" value="1"/>
</dbReference>
<keyword evidence="16 23" id="KW-0238">DNA-binding</keyword>
<evidence type="ECO:0000313" key="26">
    <source>
        <dbReference type="Proteomes" id="UP000095280"/>
    </source>
</evidence>
<dbReference type="InterPro" id="IPR001017">
    <property type="entry name" value="DH_E1"/>
</dbReference>
<dbReference type="CDD" id="cd00577">
    <property type="entry name" value="PCNA"/>
    <property type="match status" value="2"/>
</dbReference>
<feature type="compositionally biased region" description="Basic and acidic residues" evidence="24">
    <location>
        <begin position="1484"/>
        <end position="1493"/>
    </location>
</feature>
<dbReference type="GO" id="GO:0005759">
    <property type="term" value="C:mitochondrial matrix"/>
    <property type="evidence" value="ECO:0007669"/>
    <property type="project" value="UniProtKB-SubCell"/>
</dbReference>
<evidence type="ECO:0000256" key="14">
    <source>
        <dbReference type="ARBA" id="ARBA00023002"/>
    </source>
</evidence>
<dbReference type="PANTHER" id="PTHR11352:SF0">
    <property type="entry name" value="PROLIFERATING CELL NUCLEAR ANTIGEN"/>
    <property type="match status" value="1"/>
</dbReference>
<keyword evidence="11" id="KW-0744">Spermatogenesis</keyword>
<evidence type="ECO:0000256" key="12">
    <source>
        <dbReference type="ARBA" id="ARBA00022946"/>
    </source>
</evidence>
<dbReference type="FunFam" id="3.70.10.10:FF:000001">
    <property type="entry name" value="Proliferating cell nuclear antigen"/>
    <property type="match status" value="2"/>
</dbReference>
<dbReference type="GO" id="GO:0003755">
    <property type="term" value="F:peptidyl-prolyl cis-trans isomerase activity"/>
    <property type="evidence" value="ECO:0007669"/>
    <property type="project" value="UniProtKB-KW"/>
</dbReference>
<dbReference type="InterPro" id="IPR029000">
    <property type="entry name" value="Cyclophilin-like_dom_sf"/>
</dbReference>
<dbReference type="PROSITE" id="PS50072">
    <property type="entry name" value="CSA_PPIASE_2"/>
    <property type="match status" value="1"/>
</dbReference>
<dbReference type="GO" id="GO:0019985">
    <property type="term" value="P:translesion synthesis"/>
    <property type="evidence" value="ECO:0007669"/>
    <property type="project" value="TreeGrafter"/>
</dbReference>
<evidence type="ECO:0000256" key="24">
    <source>
        <dbReference type="SAM" id="MobiDB-lite"/>
    </source>
</evidence>
<dbReference type="InterPro" id="IPR027417">
    <property type="entry name" value="P-loop_NTPase"/>
</dbReference>
<evidence type="ECO:0000256" key="19">
    <source>
        <dbReference type="ARBA" id="ARBA00023235"/>
    </source>
</evidence>
<evidence type="ECO:0000256" key="6">
    <source>
        <dbReference type="ARBA" id="ARBA00010462"/>
    </source>
</evidence>
<evidence type="ECO:0000256" key="22">
    <source>
        <dbReference type="RuleBase" id="RU000641"/>
    </source>
</evidence>
<dbReference type="InterPro" id="IPR002130">
    <property type="entry name" value="Cyclophilin-type_PPIase_dom"/>
</dbReference>
<dbReference type="GO" id="GO:0006275">
    <property type="term" value="P:regulation of DNA replication"/>
    <property type="evidence" value="ECO:0007669"/>
    <property type="project" value="InterPro"/>
</dbReference>
<keyword evidence="18" id="KW-0943">RNA-mediated gene silencing</keyword>
<keyword evidence="26" id="KW-1185">Reference proteome</keyword>
<dbReference type="InterPro" id="IPR020892">
    <property type="entry name" value="Cyclophilin-type_PPIase_CS"/>
</dbReference>
<dbReference type="Pfam" id="PF00567">
    <property type="entry name" value="TUDOR"/>
    <property type="match status" value="1"/>
</dbReference>
<dbReference type="InterPro" id="IPR000730">
    <property type="entry name" value="Pr_cel_nuc_antig"/>
</dbReference>
<keyword evidence="7" id="KW-0217">Developmental protein</keyword>
<accession>A0A1I8J617</accession>
<dbReference type="Gene3D" id="2.30.30.140">
    <property type="match status" value="1"/>
</dbReference>
<keyword evidence="21" id="KW-0469">Meiosis</keyword>
<name>A0A1I8J617_9PLAT</name>
<organism evidence="26 27">
    <name type="scientific">Macrostomum lignano</name>
    <dbReference type="NCBI Taxonomy" id="282301"/>
    <lineage>
        <taxon>Eukaryota</taxon>
        <taxon>Metazoa</taxon>
        <taxon>Spiralia</taxon>
        <taxon>Lophotrochozoa</taxon>
        <taxon>Platyhelminthes</taxon>
        <taxon>Rhabditophora</taxon>
        <taxon>Macrostomorpha</taxon>
        <taxon>Macrostomida</taxon>
        <taxon>Macrostomidae</taxon>
        <taxon>Macrostomum</taxon>
    </lineage>
</organism>
<evidence type="ECO:0000256" key="1">
    <source>
        <dbReference type="ARBA" id="ARBA00000971"/>
    </source>
</evidence>
<proteinExistence type="inferred from homology"/>
<evidence type="ECO:0000313" key="27">
    <source>
        <dbReference type="WBParaSite" id="maker-uti_cns_0046098-snap-gene-1.35-mRNA-1"/>
    </source>
</evidence>
<dbReference type="GO" id="GO:0043626">
    <property type="term" value="C:PCNA complex"/>
    <property type="evidence" value="ECO:0007669"/>
    <property type="project" value="TreeGrafter"/>
</dbReference>
<dbReference type="CDD" id="cd20379">
    <property type="entry name" value="Tudor_dTUD-like"/>
    <property type="match status" value="1"/>
</dbReference>
<dbReference type="GO" id="GO:0006457">
    <property type="term" value="P:protein folding"/>
    <property type="evidence" value="ECO:0007669"/>
    <property type="project" value="InterPro"/>
</dbReference>
<dbReference type="SUPFAM" id="SSF55979">
    <property type="entry name" value="DNA clamp"/>
    <property type="match status" value="4"/>
</dbReference>
<dbReference type="GO" id="GO:0016624">
    <property type="term" value="F:oxidoreductase activity, acting on the aldehyde or oxo group of donors, disulfide as acceptor"/>
    <property type="evidence" value="ECO:0007669"/>
    <property type="project" value="InterPro"/>
</dbReference>
<dbReference type="InterPro" id="IPR011545">
    <property type="entry name" value="DEAD/DEAH_box_helicase_dom"/>
</dbReference>
<evidence type="ECO:0000256" key="9">
    <source>
        <dbReference type="ARBA" id="ARBA00022723"/>
    </source>
</evidence>
<dbReference type="GO" id="GO:0031047">
    <property type="term" value="P:regulatory ncRNA-mediated gene silencing"/>
    <property type="evidence" value="ECO:0007669"/>
    <property type="project" value="UniProtKB-KW"/>
</dbReference>
<keyword evidence="10" id="KW-0221">Differentiation</keyword>
<evidence type="ECO:0000256" key="10">
    <source>
        <dbReference type="ARBA" id="ARBA00022782"/>
    </source>
</evidence>
<dbReference type="WBParaSite" id="maker-uti_cns_0046098-snap-gene-1.35-mRNA-1">
    <property type="protein sequence ID" value="maker-uti_cns_0046098-snap-gene-1.35-mRNA-1"/>
    <property type="gene ID" value="maker-uti_cns_0046098-snap-gene-1.35"/>
</dbReference>
<dbReference type="FunFam" id="2.40.100.10:FF:000025">
    <property type="entry name" value="Peptidyl-prolyl cis-trans isomerase CYP19-2"/>
    <property type="match status" value="1"/>
</dbReference>
<reference evidence="27" key="1">
    <citation type="submission" date="2016-11" db="UniProtKB">
        <authorList>
            <consortium name="WormBaseParasite"/>
        </authorList>
    </citation>
    <scope>IDENTIFICATION</scope>
</reference>
<evidence type="ECO:0000256" key="18">
    <source>
        <dbReference type="ARBA" id="ARBA00023158"/>
    </source>
</evidence>
<dbReference type="PRINTS" id="PR00339">
    <property type="entry name" value="PCNACYCLIN"/>
</dbReference>
<evidence type="ECO:0000256" key="13">
    <source>
        <dbReference type="ARBA" id="ARBA00022958"/>
    </source>
</evidence>
<evidence type="ECO:0000256" key="3">
    <source>
        <dbReference type="ARBA" id="ARBA00004123"/>
    </source>
</evidence>
<evidence type="ECO:0000256" key="16">
    <source>
        <dbReference type="ARBA" id="ARBA00023125"/>
    </source>
</evidence>
<dbReference type="GO" id="GO:0005524">
    <property type="term" value="F:ATP binding"/>
    <property type="evidence" value="ECO:0007669"/>
    <property type="project" value="InterPro"/>
</dbReference>
<dbReference type="FunFam" id="3.40.50.970:FF:000015">
    <property type="entry name" value="2-oxoisovalerate dehydrogenase subunit alpha"/>
    <property type="match status" value="1"/>
</dbReference>
<dbReference type="HAMAP" id="MF_00317">
    <property type="entry name" value="DNApol_clamp_arch"/>
    <property type="match status" value="2"/>
</dbReference>
<feature type="region of interest" description="Disordered" evidence="24">
    <location>
        <begin position="26"/>
        <end position="46"/>
    </location>
</feature>
<dbReference type="InterPro" id="IPR029061">
    <property type="entry name" value="THDP-binding"/>
</dbReference>
<dbReference type="InterPro" id="IPR002999">
    <property type="entry name" value="Tudor"/>
</dbReference>
<comment type="function">
    <text evidence="22">This protein is an auxiliary protein of DNA polymerase delta and is involved in the control of eukaryotic DNA replication by increasing the polymerase's processivity during elongation of the leading strand.</text>
</comment>
<keyword evidence="14" id="KW-0560">Oxidoreductase</keyword>
<dbReference type="PROSITE" id="PS01251">
    <property type="entry name" value="PCNA_1"/>
    <property type="match status" value="2"/>
</dbReference>
<evidence type="ECO:0000256" key="5">
    <source>
        <dbReference type="ARBA" id="ARBA00008646"/>
    </source>
</evidence>
<dbReference type="CDD" id="cd02000">
    <property type="entry name" value="TPP_E1_PDC_ADC_BCADC"/>
    <property type="match status" value="1"/>
</dbReference>